<name>A0A1H7K6S7_9FLAO</name>
<dbReference type="RefSeq" id="WP_091620656.1">
    <property type="nucleotide sequence ID" value="NZ_FNZN01000002.1"/>
</dbReference>
<dbReference type="InterPro" id="IPR017039">
    <property type="entry name" value="Virul_fac_BrkB"/>
</dbReference>
<evidence type="ECO:0000256" key="2">
    <source>
        <dbReference type="ARBA" id="ARBA00022475"/>
    </source>
</evidence>
<accession>A0A1H7K6S7</accession>
<sequence length="294" mass="32678">MKKKNGQTQILKFRLQHLPKLLIKTYCAWMEKEPFQISAVIAYYAILSLPGLLILILELVGGIWGKEIVRGELFAEISSAMGPETAHSIQEMIADRGSENTSIVATILGVGVLIYGATGVFYQLQNALNDIWNAKPKYSNEILSTLFMRLKGFGFILIFGFLLLISFVLTSFLSAFSKQLSRLLPEGMLELGFVLDIVISLTFIYLLFGAMFKYLPSTHVRWKAVKVGAALTALLFLIGKYALAFYFGKAEPGSTYGAAGSIILVMLWVSYSSLIVTFGAQFTKIYANRYLNLD</sequence>
<dbReference type="AlphaFoldDB" id="A0A1H7K6S7"/>
<evidence type="ECO:0000256" key="4">
    <source>
        <dbReference type="ARBA" id="ARBA00022989"/>
    </source>
</evidence>
<dbReference type="NCBIfam" id="TIGR00765">
    <property type="entry name" value="yihY_not_rbn"/>
    <property type="match status" value="1"/>
</dbReference>
<evidence type="ECO:0000256" key="6">
    <source>
        <dbReference type="SAM" id="Phobius"/>
    </source>
</evidence>
<protein>
    <submittedName>
        <fullName evidence="7">Membrane protein</fullName>
    </submittedName>
</protein>
<keyword evidence="3 6" id="KW-0812">Transmembrane</keyword>
<dbReference type="PANTHER" id="PTHR30213:SF1">
    <property type="entry name" value="INNER MEMBRANE PROTEIN YHJD"/>
    <property type="match status" value="1"/>
</dbReference>
<dbReference type="GO" id="GO:0005886">
    <property type="term" value="C:plasma membrane"/>
    <property type="evidence" value="ECO:0007669"/>
    <property type="project" value="UniProtKB-SubCell"/>
</dbReference>
<proteinExistence type="predicted"/>
<dbReference type="PANTHER" id="PTHR30213">
    <property type="entry name" value="INNER MEMBRANE PROTEIN YHJD"/>
    <property type="match status" value="1"/>
</dbReference>
<evidence type="ECO:0000256" key="5">
    <source>
        <dbReference type="ARBA" id="ARBA00023136"/>
    </source>
</evidence>
<evidence type="ECO:0000313" key="8">
    <source>
        <dbReference type="Proteomes" id="UP000198990"/>
    </source>
</evidence>
<keyword evidence="2" id="KW-1003">Cell membrane</keyword>
<feature type="transmembrane region" description="Helical" evidence="6">
    <location>
        <begin position="259"/>
        <end position="280"/>
    </location>
</feature>
<dbReference type="Proteomes" id="UP000198990">
    <property type="component" value="Unassembled WGS sequence"/>
</dbReference>
<gene>
    <name evidence="7" type="ORF">SAMN04488008_102237</name>
</gene>
<dbReference type="PIRSF" id="PIRSF035875">
    <property type="entry name" value="RNase_BN"/>
    <property type="match status" value="1"/>
</dbReference>
<evidence type="ECO:0000256" key="1">
    <source>
        <dbReference type="ARBA" id="ARBA00004651"/>
    </source>
</evidence>
<dbReference type="STRING" id="228957.SAMN04488008_102237"/>
<keyword evidence="8" id="KW-1185">Reference proteome</keyword>
<comment type="subcellular location">
    <subcellularLocation>
        <location evidence="1">Cell membrane</location>
        <topology evidence="1">Multi-pass membrane protein</topology>
    </subcellularLocation>
</comment>
<dbReference type="OrthoDB" id="9797028at2"/>
<feature type="transmembrane region" description="Helical" evidence="6">
    <location>
        <begin position="102"/>
        <end position="122"/>
    </location>
</feature>
<feature type="transmembrane region" description="Helical" evidence="6">
    <location>
        <begin position="153"/>
        <end position="173"/>
    </location>
</feature>
<dbReference type="EMBL" id="FNZN01000002">
    <property type="protein sequence ID" value="SEK82254.1"/>
    <property type="molecule type" value="Genomic_DNA"/>
</dbReference>
<keyword evidence="4 6" id="KW-1133">Transmembrane helix</keyword>
<feature type="transmembrane region" description="Helical" evidence="6">
    <location>
        <begin position="40"/>
        <end position="64"/>
    </location>
</feature>
<feature type="transmembrane region" description="Helical" evidence="6">
    <location>
        <begin position="227"/>
        <end position="247"/>
    </location>
</feature>
<organism evidence="7 8">
    <name type="scientific">Maribacter orientalis</name>
    <dbReference type="NCBI Taxonomy" id="228957"/>
    <lineage>
        <taxon>Bacteria</taxon>
        <taxon>Pseudomonadati</taxon>
        <taxon>Bacteroidota</taxon>
        <taxon>Flavobacteriia</taxon>
        <taxon>Flavobacteriales</taxon>
        <taxon>Flavobacteriaceae</taxon>
        <taxon>Maribacter</taxon>
    </lineage>
</organism>
<reference evidence="8" key="1">
    <citation type="submission" date="2016-10" db="EMBL/GenBank/DDBJ databases">
        <authorList>
            <person name="Varghese N."/>
            <person name="Submissions S."/>
        </authorList>
    </citation>
    <scope>NUCLEOTIDE SEQUENCE [LARGE SCALE GENOMIC DNA]</scope>
    <source>
        <strain evidence="8">DSM 16471</strain>
    </source>
</reference>
<evidence type="ECO:0000313" key="7">
    <source>
        <dbReference type="EMBL" id="SEK82254.1"/>
    </source>
</evidence>
<evidence type="ECO:0000256" key="3">
    <source>
        <dbReference type="ARBA" id="ARBA00022692"/>
    </source>
</evidence>
<dbReference type="Pfam" id="PF03631">
    <property type="entry name" value="Virul_fac_BrkB"/>
    <property type="match status" value="1"/>
</dbReference>
<feature type="transmembrane region" description="Helical" evidence="6">
    <location>
        <begin position="193"/>
        <end position="215"/>
    </location>
</feature>
<keyword evidence="5 6" id="KW-0472">Membrane</keyword>